<evidence type="ECO:0000256" key="2">
    <source>
        <dbReference type="ARBA" id="ARBA00022801"/>
    </source>
</evidence>
<evidence type="ECO:0000259" key="3">
    <source>
        <dbReference type="PROSITE" id="PS51462"/>
    </source>
</evidence>
<evidence type="ECO:0000313" key="5">
    <source>
        <dbReference type="Proteomes" id="UP000276984"/>
    </source>
</evidence>
<dbReference type="Pfam" id="PF00293">
    <property type="entry name" value="NUDIX"/>
    <property type="match status" value="1"/>
</dbReference>
<dbReference type="EMBL" id="CP032707">
    <property type="protein sequence ID" value="AYG93994.1"/>
    <property type="molecule type" value="Genomic_DNA"/>
</dbReference>
<reference evidence="4 5" key="1">
    <citation type="submission" date="2018-10" db="EMBL/GenBank/DDBJ databases">
        <title>Complete genome sequence of Brevundimonas naejangsanensis BRV3.</title>
        <authorList>
            <person name="Berrios L."/>
            <person name="Ely B."/>
        </authorList>
    </citation>
    <scope>NUCLEOTIDE SEQUENCE [LARGE SCALE GENOMIC DNA]</scope>
    <source>
        <strain evidence="4 5">BRV3</strain>
    </source>
</reference>
<name>A0A494RJ46_9CAUL</name>
<dbReference type="SUPFAM" id="SSF55811">
    <property type="entry name" value="Nudix"/>
    <property type="match status" value="1"/>
</dbReference>
<keyword evidence="2" id="KW-0378">Hydrolase</keyword>
<dbReference type="InterPro" id="IPR000086">
    <property type="entry name" value="NUDIX_hydrolase_dom"/>
</dbReference>
<dbReference type="GO" id="GO:0016787">
    <property type="term" value="F:hydrolase activity"/>
    <property type="evidence" value="ECO:0007669"/>
    <property type="project" value="UniProtKB-KW"/>
</dbReference>
<dbReference type="PROSITE" id="PS51462">
    <property type="entry name" value="NUDIX"/>
    <property type="match status" value="1"/>
</dbReference>
<protein>
    <submittedName>
        <fullName evidence="4">NUDIX domain-containing protein</fullName>
    </submittedName>
</protein>
<sequence length="154" mass="16912">MKLQFGTARPGLDYIHRPAVFGLAEREGRLACVRVDRGEGAPYFDLPGGALDGEETEQQALVREFAEETGLIVEPVDRLTEAAQYFLKTDGTPVNNVGGVWIVHVTGADPSAKQEADHELVWLDPLEALFSLRHEAHSWAVARWLRAQPAAPKG</sequence>
<dbReference type="OrthoDB" id="9816040at2"/>
<feature type="domain" description="Nudix hydrolase" evidence="3">
    <location>
        <begin position="15"/>
        <end position="147"/>
    </location>
</feature>
<keyword evidence="5" id="KW-1185">Reference proteome</keyword>
<dbReference type="InterPro" id="IPR020084">
    <property type="entry name" value="NUDIX_hydrolase_CS"/>
</dbReference>
<dbReference type="Proteomes" id="UP000276984">
    <property type="component" value="Chromosome"/>
</dbReference>
<dbReference type="Gene3D" id="3.90.79.10">
    <property type="entry name" value="Nucleoside Triphosphate Pyrophosphohydrolase"/>
    <property type="match status" value="1"/>
</dbReference>
<accession>A0A494RJ46</accession>
<dbReference type="AlphaFoldDB" id="A0A494RJ46"/>
<evidence type="ECO:0000313" key="4">
    <source>
        <dbReference type="EMBL" id="AYG93994.1"/>
    </source>
</evidence>
<dbReference type="PROSITE" id="PS00893">
    <property type="entry name" value="NUDIX_BOX"/>
    <property type="match status" value="1"/>
</dbReference>
<organism evidence="4 5">
    <name type="scientific">Brevundimonas naejangsanensis</name>
    <dbReference type="NCBI Taxonomy" id="588932"/>
    <lineage>
        <taxon>Bacteria</taxon>
        <taxon>Pseudomonadati</taxon>
        <taxon>Pseudomonadota</taxon>
        <taxon>Alphaproteobacteria</taxon>
        <taxon>Caulobacterales</taxon>
        <taxon>Caulobacteraceae</taxon>
        <taxon>Brevundimonas</taxon>
    </lineage>
</organism>
<dbReference type="PANTHER" id="PTHR43046:SF14">
    <property type="entry name" value="MUTT_NUDIX FAMILY PROTEIN"/>
    <property type="match status" value="1"/>
</dbReference>
<dbReference type="RefSeq" id="WP_121481154.1">
    <property type="nucleotide sequence ID" value="NZ_CP032707.1"/>
</dbReference>
<gene>
    <name evidence="4" type="ORF">D8I30_01465</name>
</gene>
<dbReference type="InterPro" id="IPR015797">
    <property type="entry name" value="NUDIX_hydrolase-like_dom_sf"/>
</dbReference>
<evidence type="ECO:0000256" key="1">
    <source>
        <dbReference type="ARBA" id="ARBA00001946"/>
    </source>
</evidence>
<comment type="cofactor">
    <cofactor evidence="1">
        <name>Mg(2+)</name>
        <dbReference type="ChEBI" id="CHEBI:18420"/>
    </cofactor>
</comment>
<dbReference type="PANTHER" id="PTHR43046">
    <property type="entry name" value="GDP-MANNOSE MANNOSYL HYDROLASE"/>
    <property type="match status" value="1"/>
</dbReference>
<proteinExistence type="predicted"/>